<dbReference type="SMART" id="SM00479">
    <property type="entry name" value="EXOIII"/>
    <property type="match status" value="1"/>
</dbReference>
<protein>
    <recommendedName>
        <fullName evidence="6">Exonuclease domain-containing protein</fullName>
    </recommendedName>
</protein>
<dbReference type="Gene3D" id="3.30.420.10">
    <property type="entry name" value="Ribonuclease H-like superfamily/Ribonuclease H"/>
    <property type="match status" value="1"/>
</dbReference>
<dbReference type="PANTHER" id="PTHR11046:SF0">
    <property type="entry name" value="OLIGORIBONUCLEASE, MITOCHONDRIAL"/>
    <property type="match status" value="1"/>
</dbReference>
<dbReference type="CDD" id="cd06135">
    <property type="entry name" value="Orn"/>
    <property type="match status" value="1"/>
</dbReference>
<keyword evidence="4" id="KW-0269">Exonuclease</keyword>
<accession>A0ABP1PLU5</accession>
<feature type="region of interest" description="Disordered" evidence="5">
    <location>
        <begin position="91"/>
        <end position="120"/>
    </location>
</feature>
<dbReference type="InterPro" id="IPR022894">
    <property type="entry name" value="Oligoribonuclease"/>
</dbReference>
<evidence type="ECO:0000256" key="3">
    <source>
        <dbReference type="ARBA" id="ARBA00022801"/>
    </source>
</evidence>
<dbReference type="Pfam" id="PF00929">
    <property type="entry name" value="RNase_T"/>
    <property type="match status" value="1"/>
</dbReference>
<evidence type="ECO:0000256" key="5">
    <source>
        <dbReference type="SAM" id="MobiDB-lite"/>
    </source>
</evidence>
<evidence type="ECO:0000259" key="6">
    <source>
        <dbReference type="SMART" id="SM00479"/>
    </source>
</evidence>
<sequence length="325" mass="36400">MQTRVAFVSGSFLKSGFYRAFLKSQTEIGGKADLRAFTQTRPKLKELKSPTEIVQGWVKSVVGGTSTRSADGVEDIGEFLKRPEGKQIDYDLKRSSSSPLSSAVASNSKGKNRKTSTRMFSRSPVDDKIVWVDCEMTSLEDDGQLMEIGIIITGGNLEEIARHDPIVFKIEDSVLDKMNEWCREHHGKSGLTDSCRTSNITHAQADDQIVSFLEKYTTARECPIAGNSIGIDRIFITKQLPKVHAHLHYRSIDVSSIKELARRWYPADVMNAAPKKRFSHRVMDDIEDSIAELQYYRSAVFIDPKSVKPSQPSNVQRVKAKNTAV</sequence>
<dbReference type="PANTHER" id="PTHR11046">
    <property type="entry name" value="OLIGORIBONUCLEASE, MITOCHONDRIAL"/>
    <property type="match status" value="1"/>
</dbReference>
<evidence type="ECO:0000256" key="2">
    <source>
        <dbReference type="ARBA" id="ARBA00022722"/>
    </source>
</evidence>
<dbReference type="Proteomes" id="UP001642540">
    <property type="component" value="Unassembled WGS sequence"/>
</dbReference>
<name>A0ABP1PLU5_9HEXA</name>
<evidence type="ECO:0000256" key="1">
    <source>
        <dbReference type="ARBA" id="ARBA00009921"/>
    </source>
</evidence>
<feature type="domain" description="Exonuclease" evidence="6">
    <location>
        <begin position="128"/>
        <end position="302"/>
    </location>
</feature>
<dbReference type="InterPro" id="IPR013520">
    <property type="entry name" value="Ribonucl_H"/>
</dbReference>
<gene>
    <name evidence="7" type="ORF">ODALV1_LOCUS1475</name>
</gene>
<dbReference type="InterPro" id="IPR012337">
    <property type="entry name" value="RNaseH-like_sf"/>
</dbReference>
<evidence type="ECO:0000256" key="4">
    <source>
        <dbReference type="ARBA" id="ARBA00022839"/>
    </source>
</evidence>
<keyword evidence="3" id="KW-0378">Hydrolase</keyword>
<dbReference type="SUPFAM" id="SSF53098">
    <property type="entry name" value="Ribonuclease H-like"/>
    <property type="match status" value="1"/>
</dbReference>
<feature type="compositionally biased region" description="Low complexity" evidence="5">
    <location>
        <begin position="95"/>
        <end position="108"/>
    </location>
</feature>
<proteinExistence type="inferred from homology"/>
<organism evidence="7 8">
    <name type="scientific">Orchesella dallaii</name>
    <dbReference type="NCBI Taxonomy" id="48710"/>
    <lineage>
        <taxon>Eukaryota</taxon>
        <taxon>Metazoa</taxon>
        <taxon>Ecdysozoa</taxon>
        <taxon>Arthropoda</taxon>
        <taxon>Hexapoda</taxon>
        <taxon>Collembola</taxon>
        <taxon>Entomobryomorpha</taxon>
        <taxon>Entomobryoidea</taxon>
        <taxon>Orchesellidae</taxon>
        <taxon>Orchesellinae</taxon>
        <taxon>Orchesella</taxon>
    </lineage>
</organism>
<comment type="similarity">
    <text evidence="1">Belongs to the oligoribonuclease family.</text>
</comment>
<keyword evidence="8" id="KW-1185">Reference proteome</keyword>
<keyword evidence="2" id="KW-0540">Nuclease</keyword>
<dbReference type="InterPro" id="IPR036397">
    <property type="entry name" value="RNaseH_sf"/>
</dbReference>
<comment type="caution">
    <text evidence="7">The sequence shown here is derived from an EMBL/GenBank/DDBJ whole genome shotgun (WGS) entry which is preliminary data.</text>
</comment>
<dbReference type="EMBL" id="CAXLJM020000004">
    <property type="protein sequence ID" value="CAL8070909.1"/>
    <property type="molecule type" value="Genomic_DNA"/>
</dbReference>
<evidence type="ECO:0000313" key="7">
    <source>
        <dbReference type="EMBL" id="CAL8070909.1"/>
    </source>
</evidence>
<evidence type="ECO:0000313" key="8">
    <source>
        <dbReference type="Proteomes" id="UP001642540"/>
    </source>
</evidence>
<reference evidence="7 8" key="1">
    <citation type="submission" date="2024-08" db="EMBL/GenBank/DDBJ databases">
        <authorList>
            <person name="Cucini C."/>
            <person name="Frati F."/>
        </authorList>
    </citation>
    <scope>NUCLEOTIDE SEQUENCE [LARGE SCALE GENOMIC DNA]</scope>
</reference>
<dbReference type="NCBIfam" id="NF003765">
    <property type="entry name" value="PRK05359.1"/>
    <property type="match status" value="1"/>
</dbReference>